<evidence type="ECO:0000313" key="1">
    <source>
        <dbReference type="EMBL" id="SNT58464.1"/>
    </source>
</evidence>
<reference evidence="1 2" key="1">
    <citation type="submission" date="2017-06" db="EMBL/GenBank/DDBJ databases">
        <authorList>
            <person name="Kim H.J."/>
            <person name="Triplett B.A."/>
        </authorList>
    </citation>
    <scope>NUCLEOTIDE SEQUENCE [LARGE SCALE GENOMIC DNA]</scope>
    <source>
        <strain evidence="1 2">CGMCC 4.1858</strain>
    </source>
</reference>
<proteinExistence type="predicted"/>
<protein>
    <submittedName>
        <fullName evidence="1">Uncharacterized protein</fullName>
    </submittedName>
</protein>
<dbReference type="EMBL" id="FZOF01000049">
    <property type="protein sequence ID" value="SNT58464.1"/>
    <property type="molecule type" value="Genomic_DNA"/>
</dbReference>
<dbReference type="Proteomes" id="UP000198280">
    <property type="component" value="Unassembled WGS sequence"/>
</dbReference>
<gene>
    <name evidence="1" type="ORF">SAMN05216252_14924</name>
</gene>
<name>A0A239NVU1_9ACTN</name>
<organism evidence="1 2">
    <name type="scientific">Actinacidiphila glaucinigra</name>
    <dbReference type="NCBI Taxonomy" id="235986"/>
    <lineage>
        <taxon>Bacteria</taxon>
        <taxon>Bacillati</taxon>
        <taxon>Actinomycetota</taxon>
        <taxon>Actinomycetes</taxon>
        <taxon>Kitasatosporales</taxon>
        <taxon>Streptomycetaceae</taxon>
        <taxon>Actinacidiphila</taxon>
    </lineage>
</organism>
<dbReference type="AlphaFoldDB" id="A0A239NVU1"/>
<accession>A0A239NVU1</accession>
<sequence length="422" mass="47137">MAKVAMDVATIRAAAGVLFPEGPRGDNGRFVDLDIAALGQVVEGLVLFDEVLIPDLGHRLNVPAAGGLFGSAVNVPAIEPDIAEAVKEQSRQWLSAGPETNLDSLVELVGGVRDVRRFSSGSYDVWEVIGVRDRYNSPVIDWIRAIQSEGPVPPVENWGTWHNSSAEARAFCSNLVWLSYRARCYDLLCRNIEVPYMPHPLRAKMAGFSSFRDIPPQSPRFRLERKPVMRAYLDAIDKVHEESRETVSHVLDGAFLPLQCSSLLPYVIRKAGSRENVLSVTYEIRESRGARDLRSHVSELEQHIDAGNLKAALRLTEEINRLTEQFRRQLGLVDVQPPNMTISIGGIVSMDISGGIVKKLTTKLARRIGVARPRTMFLRNVLDGLSSAATLGALYEVLYPNPSQPQRQSDRIRRWWRRRRDG</sequence>
<evidence type="ECO:0000313" key="2">
    <source>
        <dbReference type="Proteomes" id="UP000198280"/>
    </source>
</evidence>
<keyword evidence="2" id="KW-1185">Reference proteome</keyword>